<evidence type="ECO:0000256" key="1">
    <source>
        <dbReference type="ARBA" id="ARBA00006568"/>
    </source>
</evidence>
<dbReference type="InterPro" id="IPR036404">
    <property type="entry name" value="Jacalin-like_lectin_dom_sf"/>
</dbReference>
<dbReference type="HOGENOM" id="CLU_1837933_0_0_1"/>
<dbReference type="STRING" id="81972.D7M394"/>
<dbReference type="AlphaFoldDB" id="D7M394"/>
<dbReference type="PANTHER" id="PTHR47293:SF75">
    <property type="entry name" value="MYROSINASE-BINDING PROTEIN 2"/>
    <property type="match status" value="1"/>
</dbReference>
<dbReference type="PROSITE" id="PS51752">
    <property type="entry name" value="JACALIN_LECTIN"/>
    <property type="match status" value="1"/>
</dbReference>
<dbReference type="InterPro" id="IPR033734">
    <property type="entry name" value="Jacalin-like_lectin_dom_plant"/>
</dbReference>
<dbReference type="Gene3D" id="2.100.10.30">
    <property type="entry name" value="Jacalin-like lectin domain"/>
    <property type="match status" value="1"/>
</dbReference>
<dbReference type="EMBL" id="GL348718">
    <property type="protein sequence ID" value="EFH50486.1"/>
    <property type="molecule type" value="Genomic_DNA"/>
</dbReference>
<dbReference type="Proteomes" id="UP000008694">
    <property type="component" value="Unassembled WGS sequence"/>
</dbReference>
<evidence type="ECO:0000313" key="5">
    <source>
        <dbReference type="Proteomes" id="UP000008694"/>
    </source>
</evidence>
<dbReference type="KEGG" id="aly:9310294"/>
<sequence length="163" mass="17342">MGDAFDDGVFNGVKKIIVGEHIGCVAYIKIEYEKDGKFETREHGTIRRDLKEFVVDYPSECITSFGGSYGHVNGYKAVMIKSLIFKTSYGRTSPVLGETNSFGNPADNQFMLEGKNGGKLLGFHGRSGAAIDAIGAYFGTGSGGVGPRKLELRVGEGCGNGGT</sequence>
<comment type="similarity">
    <text evidence="1">Belongs to the jacalin lectin family.</text>
</comment>
<protein>
    <submittedName>
        <fullName evidence="4">Predicted protein</fullName>
    </submittedName>
</protein>
<dbReference type="Pfam" id="PF01419">
    <property type="entry name" value="Jacalin"/>
    <property type="match status" value="1"/>
</dbReference>
<dbReference type="Gramene" id="Al_scaffold_0006_2391">
    <property type="protein sequence ID" value="Al_scaffold_0006_2391"/>
    <property type="gene ID" value="Al_scaffold_0006_2391"/>
</dbReference>
<dbReference type="OrthoDB" id="1096453at2759"/>
<dbReference type="SUPFAM" id="SSF51101">
    <property type="entry name" value="Mannose-binding lectins"/>
    <property type="match status" value="1"/>
</dbReference>
<keyword evidence="2" id="KW-0430">Lectin</keyword>
<evidence type="ECO:0000259" key="3">
    <source>
        <dbReference type="PROSITE" id="PS51752"/>
    </source>
</evidence>
<dbReference type="FunFam" id="2.100.10.30:FF:000001">
    <property type="entry name" value="Jacalin-related lectin 33"/>
    <property type="match status" value="1"/>
</dbReference>
<accession>D7M394</accession>
<reference evidence="5" key="1">
    <citation type="journal article" date="2011" name="Nat. Genet.">
        <title>The Arabidopsis lyrata genome sequence and the basis of rapid genome size change.</title>
        <authorList>
            <person name="Hu T.T."/>
            <person name="Pattyn P."/>
            <person name="Bakker E.G."/>
            <person name="Cao J."/>
            <person name="Cheng J.-F."/>
            <person name="Clark R.M."/>
            <person name="Fahlgren N."/>
            <person name="Fawcett J.A."/>
            <person name="Grimwood J."/>
            <person name="Gundlach H."/>
            <person name="Haberer G."/>
            <person name="Hollister J.D."/>
            <person name="Ossowski S."/>
            <person name="Ottilar R.P."/>
            <person name="Salamov A.A."/>
            <person name="Schneeberger K."/>
            <person name="Spannagl M."/>
            <person name="Wang X."/>
            <person name="Yang L."/>
            <person name="Nasrallah M.E."/>
            <person name="Bergelson J."/>
            <person name="Carrington J.C."/>
            <person name="Gaut B.S."/>
            <person name="Schmutz J."/>
            <person name="Mayer K.F.X."/>
            <person name="Van de Peer Y."/>
            <person name="Grigoriev I.V."/>
            <person name="Nordborg M."/>
            <person name="Weigel D."/>
            <person name="Guo Y.-L."/>
        </authorList>
    </citation>
    <scope>NUCLEOTIDE SEQUENCE [LARGE SCALE GENOMIC DNA]</scope>
    <source>
        <strain evidence="5">cv. MN47</strain>
    </source>
</reference>
<name>D7M394_ARALL</name>
<keyword evidence="5" id="KW-1185">Reference proteome</keyword>
<dbReference type="SMART" id="SM00915">
    <property type="entry name" value="Jacalin"/>
    <property type="match status" value="1"/>
</dbReference>
<proteinExistence type="inferred from homology"/>
<evidence type="ECO:0000256" key="2">
    <source>
        <dbReference type="ARBA" id="ARBA00022734"/>
    </source>
</evidence>
<dbReference type="GO" id="GO:0030246">
    <property type="term" value="F:carbohydrate binding"/>
    <property type="evidence" value="ECO:0007669"/>
    <property type="project" value="UniProtKB-KW"/>
</dbReference>
<gene>
    <name evidence="4" type="ORF">ARALYDRAFT_662326</name>
</gene>
<dbReference type="InterPro" id="IPR001229">
    <property type="entry name" value="Jacalin-like_lectin_dom"/>
</dbReference>
<dbReference type="CDD" id="cd09612">
    <property type="entry name" value="Jacalin"/>
    <property type="match status" value="1"/>
</dbReference>
<feature type="domain" description="Jacalin-type lectin" evidence="3">
    <location>
        <begin position="1"/>
        <end position="140"/>
    </location>
</feature>
<dbReference type="PANTHER" id="PTHR47293">
    <property type="entry name" value="JACALIN-RELATED LECTIN 3"/>
    <property type="match status" value="1"/>
</dbReference>
<evidence type="ECO:0000313" key="4">
    <source>
        <dbReference type="EMBL" id="EFH50486.1"/>
    </source>
</evidence>
<dbReference type="eggNOG" id="ENOG502SCUZ">
    <property type="taxonomic scope" value="Eukaryota"/>
</dbReference>
<organism evidence="5">
    <name type="scientific">Arabidopsis lyrata subsp. lyrata</name>
    <name type="common">Lyre-leaved rock-cress</name>
    <dbReference type="NCBI Taxonomy" id="81972"/>
    <lineage>
        <taxon>Eukaryota</taxon>
        <taxon>Viridiplantae</taxon>
        <taxon>Streptophyta</taxon>
        <taxon>Embryophyta</taxon>
        <taxon>Tracheophyta</taxon>
        <taxon>Spermatophyta</taxon>
        <taxon>Magnoliopsida</taxon>
        <taxon>eudicotyledons</taxon>
        <taxon>Gunneridae</taxon>
        <taxon>Pentapetalae</taxon>
        <taxon>rosids</taxon>
        <taxon>malvids</taxon>
        <taxon>Brassicales</taxon>
        <taxon>Brassicaceae</taxon>
        <taxon>Camelineae</taxon>
        <taxon>Arabidopsis</taxon>
    </lineage>
</organism>